<feature type="region of interest" description="Disordered" evidence="6">
    <location>
        <begin position="79"/>
        <end position="109"/>
    </location>
</feature>
<feature type="DNA-binding region" description="H-T-H motif" evidence="5">
    <location>
        <begin position="130"/>
        <end position="149"/>
    </location>
</feature>
<organism evidence="9 10">
    <name type="scientific">Nocardiopsis composta</name>
    <dbReference type="NCBI Taxonomy" id="157465"/>
    <lineage>
        <taxon>Bacteria</taxon>
        <taxon>Bacillati</taxon>
        <taxon>Actinomycetota</taxon>
        <taxon>Actinomycetes</taxon>
        <taxon>Streptosporangiales</taxon>
        <taxon>Nocardiopsidaceae</taxon>
        <taxon>Nocardiopsis</taxon>
    </lineage>
</organism>
<name>A0A7W8QLR4_9ACTN</name>
<evidence type="ECO:0000256" key="2">
    <source>
        <dbReference type="ARBA" id="ARBA00023015"/>
    </source>
</evidence>
<dbReference type="EMBL" id="JACHDB010000001">
    <property type="protein sequence ID" value="MBB5432093.1"/>
    <property type="molecule type" value="Genomic_DNA"/>
</dbReference>
<evidence type="ECO:0000313" key="10">
    <source>
        <dbReference type="Proteomes" id="UP000572635"/>
    </source>
</evidence>
<dbReference type="PROSITE" id="PS50977">
    <property type="entry name" value="HTH_TETR_2"/>
    <property type="match status" value="1"/>
</dbReference>
<keyword evidence="3 5" id="KW-0238">DNA-binding</keyword>
<dbReference type="Pfam" id="PF13977">
    <property type="entry name" value="TetR_C_6"/>
    <property type="match status" value="1"/>
</dbReference>
<dbReference type="GO" id="GO:0003700">
    <property type="term" value="F:DNA-binding transcription factor activity"/>
    <property type="evidence" value="ECO:0007669"/>
    <property type="project" value="TreeGrafter"/>
</dbReference>
<evidence type="ECO:0000256" key="5">
    <source>
        <dbReference type="PROSITE-ProRule" id="PRU00335"/>
    </source>
</evidence>
<accession>A0A7W8QLR4</accession>
<dbReference type="Pfam" id="PF01381">
    <property type="entry name" value="HTH_3"/>
    <property type="match status" value="1"/>
</dbReference>
<dbReference type="Gene3D" id="1.10.357.10">
    <property type="entry name" value="Tetracycline Repressor, domain 2"/>
    <property type="match status" value="1"/>
</dbReference>
<dbReference type="PANTHER" id="PTHR30055">
    <property type="entry name" value="HTH-TYPE TRANSCRIPTIONAL REGULATOR RUTR"/>
    <property type="match status" value="1"/>
</dbReference>
<evidence type="ECO:0000259" key="8">
    <source>
        <dbReference type="PROSITE" id="PS50977"/>
    </source>
</evidence>
<feature type="compositionally biased region" description="Low complexity" evidence="6">
    <location>
        <begin position="298"/>
        <end position="310"/>
    </location>
</feature>
<dbReference type="Proteomes" id="UP000572635">
    <property type="component" value="Unassembled WGS sequence"/>
</dbReference>
<proteinExistence type="predicted"/>
<dbReference type="SUPFAM" id="SSF47413">
    <property type="entry name" value="lambda repressor-like DNA-binding domains"/>
    <property type="match status" value="1"/>
</dbReference>
<evidence type="ECO:0000259" key="7">
    <source>
        <dbReference type="PROSITE" id="PS50943"/>
    </source>
</evidence>
<keyword evidence="10" id="KW-1185">Reference proteome</keyword>
<evidence type="ECO:0000256" key="1">
    <source>
        <dbReference type="ARBA" id="ARBA00022491"/>
    </source>
</evidence>
<dbReference type="InterPro" id="IPR010982">
    <property type="entry name" value="Lambda_DNA-bd_dom_sf"/>
</dbReference>
<evidence type="ECO:0000256" key="6">
    <source>
        <dbReference type="SAM" id="MobiDB-lite"/>
    </source>
</evidence>
<dbReference type="InterPro" id="IPR001387">
    <property type="entry name" value="Cro/C1-type_HTH"/>
</dbReference>
<feature type="region of interest" description="Disordered" evidence="6">
    <location>
        <begin position="298"/>
        <end position="349"/>
    </location>
</feature>
<dbReference type="InterPro" id="IPR009057">
    <property type="entry name" value="Homeodomain-like_sf"/>
</dbReference>
<dbReference type="InterPro" id="IPR036271">
    <property type="entry name" value="Tet_transcr_reg_TetR-rel_C_sf"/>
</dbReference>
<feature type="compositionally biased region" description="Basic and acidic residues" evidence="6">
    <location>
        <begin position="311"/>
        <end position="325"/>
    </location>
</feature>
<evidence type="ECO:0000256" key="4">
    <source>
        <dbReference type="ARBA" id="ARBA00023163"/>
    </source>
</evidence>
<dbReference type="SUPFAM" id="SSF48498">
    <property type="entry name" value="Tetracyclin repressor-like, C-terminal domain"/>
    <property type="match status" value="1"/>
</dbReference>
<gene>
    <name evidence="9" type="ORF">HDA36_002177</name>
</gene>
<dbReference type="GO" id="GO:0000976">
    <property type="term" value="F:transcription cis-regulatory region binding"/>
    <property type="evidence" value="ECO:0007669"/>
    <property type="project" value="TreeGrafter"/>
</dbReference>
<dbReference type="SMART" id="SM00530">
    <property type="entry name" value="HTH_XRE"/>
    <property type="match status" value="1"/>
</dbReference>
<feature type="domain" description="HTH cro/C1-type" evidence="7">
    <location>
        <begin position="26"/>
        <end position="69"/>
    </location>
</feature>
<keyword evidence="1" id="KW-0678">Repressor</keyword>
<dbReference type="Gene3D" id="1.10.260.40">
    <property type="entry name" value="lambda repressor-like DNA-binding domains"/>
    <property type="match status" value="1"/>
</dbReference>
<dbReference type="InterPro" id="IPR001647">
    <property type="entry name" value="HTH_TetR"/>
</dbReference>
<dbReference type="Pfam" id="PF00440">
    <property type="entry name" value="TetR_N"/>
    <property type="match status" value="1"/>
</dbReference>
<dbReference type="InterPro" id="IPR050109">
    <property type="entry name" value="HTH-type_TetR-like_transc_reg"/>
</dbReference>
<feature type="domain" description="HTH tetR-type" evidence="8">
    <location>
        <begin position="107"/>
        <end position="167"/>
    </location>
</feature>
<dbReference type="AlphaFoldDB" id="A0A7W8QLR4"/>
<dbReference type="InterPro" id="IPR039538">
    <property type="entry name" value="BetI_C"/>
</dbReference>
<reference evidence="9 10" key="1">
    <citation type="submission" date="2020-08" db="EMBL/GenBank/DDBJ databases">
        <title>Sequencing the genomes of 1000 actinobacteria strains.</title>
        <authorList>
            <person name="Klenk H.-P."/>
        </authorList>
    </citation>
    <scope>NUCLEOTIDE SEQUENCE [LARGE SCALE GENOMIC DNA]</scope>
    <source>
        <strain evidence="9 10">DSM 44551</strain>
    </source>
</reference>
<dbReference type="PROSITE" id="PS50943">
    <property type="entry name" value="HTH_CROC1"/>
    <property type="match status" value="1"/>
</dbReference>
<dbReference type="CDD" id="cd00093">
    <property type="entry name" value="HTH_XRE"/>
    <property type="match status" value="1"/>
</dbReference>
<protein>
    <submittedName>
        <fullName evidence="9">AcrR family transcriptional regulator</fullName>
    </submittedName>
</protein>
<evidence type="ECO:0000256" key="3">
    <source>
        <dbReference type="ARBA" id="ARBA00023125"/>
    </source>
</evidence>
<dbReference type="SUPFAM" id="SSF46689">
    <property type="entry name" value="Homeodomain-like"/>
    <property type="match status" value="1"/>
</dbReference>
<keyword evidence="4" id="KW-0804">Transcription</keyword>
<dbReference type="RefSeq" id="WP_184391705.1">
    <property type="nucleotide sequence ID" value="NZ_BAAAJD010000035.1"/>
</dbReference>
<comment type="caution">
    <text evidence="9">The sequence shown here is derived from an EMBL/GenBank/DDBJ whole genome shotgun (WGS) entry which is preliminary data.</text>
</comment>
<dbReference type="PRINTS" id="PR00455">
    <property type="entry name" value="HTHTETR"/>
</dbReference>
<keyword evidence="2" id="KW-0805">Transcription regulation</keyword>
<dbReference type="PANTHER" id="PTHR30055:SF238">
    <property type="entry name" value="MYCOFACTOCIN BIOSYNTHESIS TRANSCRIPTIONAL REGULATOR MFTR-RELATED"/>
    <property type="match status" value="1"/>
</dbReference>
<evidence type="ECO:0000313" key="9">
    <source>
        <dbReference type="EMBL" id="MBB5432093.1"/>
    </source>
</evidence>
<sequence length="349" mass="38065">MSETSDPLEGLHARVRDVIRRSGRPQREFAAAIDLEPSKLSKSLNGTRRFSAEELVRIADAAGVTVNWLLNGSEDGRFSTVSADPGSAVPSGPPPDAAEDRRAAHEHGRRRQITEAAWRLIAERGYHSVRIADIAEACGTSSATIHYHFPTLRDLLDETLRSSVKQAFDRQVAALHGITDARERLYRLIDLQLPAPGHLALEWSIWMQVWTETTLHPQLRDLHAASYQRWHDTIARTLRDGAAAGVFRADLDAEATTVRLTALIDGLGIQVLTGRPGRTAERMRAVLTDFVATQIEAPEAAARAAPGQRAETARTPERAAADRTDTAQSEPRTGPPAGAAPSPRNGEKS</sequence>